<feature type="transmembrane region" description="Helical" evidence="1">
    <location>
        <begin position="130"/>
        <end position="150"/>
    </location>
</feature>
<feature type="transmembrane region" description="Helical" evidence="1">
    <location>
        <begin position="206"/>
        <end position="227"/>
    </location>
</feature>
<proteinExistence type="predicted"/>
<evidence type="ECO:0000313" key="3">
    <source>
        <dbReference type="Proteomes" id="UP000824176"/>
    </source>
</evidence>
<reference evidence="2" key="2">
    <citation type="submission" date="2021-04" db="EMBL/GenBank/DDBJ databases">
        <authorList>
            <person name="Gilroy R."/>
        </authorList>
    </citation>
    <scope>NUCLEOTIDE SEQUENCE</scope>
    <source>
        <strain evidence="2">ChiW4-1371</strain>
    </source>
</reference>
<feature type="transmembrane region" description="Helical" evidence="1">
    <location>
        <begin position="108"/>
        <end position="124"/>
    </location>
</feature>
<keyword evidence="1" id="KW-1133">Transmembrane helix</keyword>
<keyword evidence="1" id="KW-0472">Membrane</keyword>
<organism evidence="2 3">
    <name type="scientific">Candidatus Mucispirillum faecigallinarum</name>
    <dbReference type="NCBI Taxonomy" id="2838699"/>
    <lineage>
        <taxon>Bacteria</taxon>
        <taxon>Pseudomonadati</taxon>
        <taxon>Deferribacterota</taxon>
        <taxon>Deferribacteres</taxon>
        <taxon>Deferribacterales</taxon>
        <taxon>Mucispirillaceae</taxon>
        <taxon>Mucispirillum</taxon>
    </lineage>
</organism>
<dbReference type="Proteomes" id="UP000824176">
    <property type="component" value="Unassembled WGS sequence"/>
</dbReference>
<dbReference type="EMBL" id="DXAQ01000111">
    <property type="protein sequence ID" value="HIZ89706.1"/>
    <property type="molecule type" value="Genomic_DNA"/>
</dbReference>
<gene>
    <name evidence="2" type="ORF">H9804_07155</name>
</gene>
<feature type="transmembrane region" description="Helical" evidence="1">
    <location>
        <begin position="25"/>
        <end position="45"/>
    </location>
</feature>
<feature type="transmembrane region" description="Helical" evidence="1">
    <location>
        <begin position="331"/>
        <end position="346"/>
    </location>
</feature>
<feature type="transmembrane region" description="Helical" evidence="1">
    <location>
        <begin position="157"/>
        <end position="172"/>
    </location>
</feature>
<feature type="transmembrane region" description="Helical" evidence="1">
    <location>
        <begin position="81"/>
        <end position="101"/>
    </location>
</feature>
<name>A0A9D2KC20_9BACT</name>
<sequence length="496" mass="57764">MNYINKLDLWLSNNTVYDFFKNYRFILLISVIIGILVNAVDIFTVKFGMDSEIYASNSAIYYTQQRYGSDLLYYLFPFARYHIVSQLTGMICIALSAMLTISRHNISNFAKGIFVVLVTASPYFSLLQYFYFQSAYNFIYLLTTVIVFRILENNKNIFIYIIGILLLALSLSSYQSLFAVYLSVMMINVILDFINNKNIKAALITILKNSLVLIAAVIIYFIVIKIVSTNINSYHAGYIQYLTKDFLDVIKFVIKYIIQVMFGRNFNSFFTANVLVTILLLIMMIYLPLKILKERKERIFIVVLFIFFILSVFSINILFGSELPARTNLSYAFYSAFPVMLFFMYCKRNSLKLLTYLIVFSIIVFQAGNVAKFQTAQLITYNKDKMTAEDLLNRIYKAYPEIYDAKYKIAFTGKIDNPNRHRLAMGYDIYNCSFFNCDNGNPDRYMKILQLLGMPTNVQRENVNDSMKPFIDKMPMWPDEKCIQLYDNNTVIVKLR</sequence>
<dbReference type="InterPro" id="IPR025686">
    <property type="entry name" value="Glucos_trans_II"/>
</dbReference>
<comment type="caution">
    <text evidence="2">The sequence shown here is derived from an EMBL/GenBank/DDBJ whole genome shotgun (WGS) entry which is preliminary data.</text>
</comment>
<evidence type="ECO:0000313" key="2">
    <source>
        <dbReference type="EMBL" id="HIZ89706.1"/>
    </source>
</evidence>
<reference evidence="2" key="1">
    <citation type="journal article" date="2021" name="PeerJ">
        <title>Extensive microbial diversity within the chicken gut microbiome revealed by metagenomics and culture.</title>
        <authorList>
            <person name="Gilroy R."/>
            <person name="Ravi A."/>
            <person name="Getino M."/>
            <person name="Pursley I."/>
            <person name="Horton D.L."/>
            <person name="Alikhan N.F."/>
            <person name="Baker D."/>
            <person name="Gharbi K."/>
            <person name="Hall N."/>
            <person name="Watson M."/>
            <person name="Adriaenssens E.M."/>
            <person name="Foster-Nyarko E."/>
            <person name="Jarju S."/>
            <person name="Secka A."/>
            <person name="Antonio M."/>
            <person name="Oren A."/>
            <person name="Chaudhuri R.R."/>
            <person name="La Ragione R."/>
            <person name="Hildebrand F."/>
            <person name="Pallen M.J."/>
        </authorList>
    </citation>
    <scope>NUCLEOTIDE SEQUENCE</scope>
    <source>
        <strain evidence="2">ChiW4-1371</strain>
    </source>
</reference>
<feature type="transmembrane region" description="Helical" evidence="1">
    <location>
        <begin position="353"/>
        <end position="371"/>
    </location>
</feature>
<keyword evidence="1" id="KW-0812">Transmembrane</keyword>
<feature type="transmembrane region" description="Helical" evidence="1">
    <location>
        <begin position="269"/>
        <end position="287"/>
    </location>
</feature>
<accession>A0A9D2KC20</accession>
<feature type="transmembrane region" description="Helical" evidence="1">
    <location>
        <begin position="299"/>
        <end position="319"/>
    </location>
</feature>
<evidence type="ECO:0000256" key="1">
    <source>
        <dbReference type="SAM" id="Phobius"/>
    </source>
</evidence>
<protein>
    <submittedName>
        <fullName evidence="2">Glucosyltransferase domain-containing protein</fullName>
    </submittedName>
</protein>
<dbReference type="Pfam" id="PF14264">
    <property type="entry name" value="Glucos_trans_II"/>
    <property type="match status" value="1"/>
</dbReference>
<dbReference type="AlphaFoldDB" id="A0A9D2KC20"/>